<protein>
    <recommendedName>
        <fullName evidence="4">Harbinger transposase-derived protein</fullName>
    </recommendedName>
</protein>
<dbReference type="EMBL" id="MNCJ02000323">
    <property type="protein sequence ID" value="KAF5797037.1"/>
    <property type="molecule type" value="Genomic_DNA"/>
</dbReference>
<organism evidence="2 3">
    <name type="scientific">Helianthus annuus</name>
    <name type="common">Common sunflower</name>
    <dbReference type="NCBI Taxonomy" id="4232"/>
    <lineage>
        <taxon>Eukaryota</taxon>
        <taxon>Viridiplantae</taxon>
        <taxon>Streptophyta</taxon>
        <taxon>Embryophyta</taxon>
        <taxon>Tracheophyta</taxon>
        <taxon>Spermatophyta</taxon>
        <taxon>Magnoliopsida</taxon>
        <taxon>eudicotyledons</taxon>
        <taxon>Gunneridae</taxon>
        <taxon>Pentapetalae</taxon>
        <taxon>asterids</taxon>
        <taxon>campanulids</taxon>
        <taxon>Asterales</taxon>
        <taxon>Asteraceae</taxon>
        <taxon>Asteroideae</taxon>
        <taxon>Heliantheae alliance</taxon>
        <taxon>Heliantheae</taxon>
        <taxon>Helianthus</taxon>
    </lineage>
</organism>
<accession>A0A9K3IIB4</accession>
<reference evidence="2" key="1">
    <citation type="journal article" date="2017" name="Nature">
        <title>The sunflower genome provides insights into oil metabolism, flowering and Asterid evolution.</title>
        <authorList>
            <person name="Badouin H."/>
            <person name="Gouzy J."/>
            <person name="Grassa C.J."/>
            <person name="Murat F."/>
            <person name="Staton S.E."/>
            <person name="Cottret L."/>
            <person name="Lelandais-Briere C."/>
            <person name="Owens G.L."/>
            <person name="Carrere S."/>
            <person name="Mayjonade B."/>
            <person name="Legrand L."/>
            <person name="Gill N."/>
            <person name="Kane N.C."/>
            <person name="Bowers J.E."/>
            <person name="Hubner S."/>
            <person name="Bellec A."/>
            <person name="Berard A."/>
            <person name="Berges H."/>
            <person name="Blanchet N."/>
            <person name="Boniface M.C."/>
            <person name="Brunel D."/>
            <person name="Catrice O."/>
            <person name="Chaidir N."/>
            <person name="Claudel C."/>
            <person name="Donnadieu C."/>
            <person name="Faraut T."/>
            <person name="Fievet G."/>
            <person name="Helmstetter N."/>
            <person name="King M."/>
            <person name="Knapp S.J."/>
            <person name="Lai Z."/>
            <person name="Le Paslier M.C."/>
            <person name="Lippi Y."/>
            <person name="Lorenzon L."/>
            <person name="Mandel J.R."/>
            <person name="Marage G."/>
            <person name="Marchand G."/>
            <person name="Marquand E."/>
            <person name="Bret-Mestries E."/>
            <person name="Morien E."/>
            <person name="Nambeesan S."/>
            <person name="Nguyen T."/>
            <person name="Pegot-Espagnet P."/>
            <person name="Pouilly N."/>
            <person name="Raftis F."/>
            <person name="Sallet E."/>
            <person name="Schiex T."/>
            <person name="Thomas J."/>
            <person name="Vandecasteele C."/>
            <person name="Vares D."/>
            <person name="Vear F."/>
            <person name="Vautrin S."/>
            <person name="Crespi M."/>
            <person name="Mangin B."/>
            <person name="Burke J.M."/>
            <person name="Salse J."/>
            <person name="Munos S."/>
            <person name="Vincourt P."/>
            <person name="Rieseberg L.H."/>
            <person name="Langlade N.B."/>
        </authorList>
    </citation>
    <scope>NUCLEOTIDE SEQUENCE</scope>
    <source>
        <tissue evidence="2">Leaves</tissue>
    </source>
</reference>
<dbReference type="PANTHER" id="PTHR47150:SF4">
    <property type="entry name" value="HARBINGER TRANSPOSASE-DERIVED PROTEIN-RELATED"/>
    <property type="match status" value="1"/>
</dbReference>
<feature type="region of interest" description="Disordered" evidence="1">
    <location>
        <begin position="1"/>
        <end position="27"/>
    </location>
</feature>
<evidence type="ECO:0000313" key="3">
    <source>
        <dbReference type="Proteomes" id="UP000215914"/>
    </source>
</evidence>
<dbReference type="Proteomes" id="UP000215914">
    <property type="component" value="Unassembled WGS sequence"/>
</dbReference>
<dbReference type="Gramene" id="mRNA:HanXRQr2_Chr08g0358911">
    <property type="protein sequence ID" value="CDS:HanXRQr2_Chr08g0358911.1"/>
    <property type="gene ID" value="HanXRQr2_Chr08g0358911"/>
</dbReference>
<feature type="compositionally biased region" description="Basic and acidic residues" evidence="1">
    <location>
        <begin position="1"/>
        <end position="15"/>
    </location>
</feature>
<evidence type="ECO:0000256" key="1">
    <source>
        <dbReference type="SAM" id="MobiDB-lite"/>
    </source>
</evidence>
<gene>
    <name evidence="2" type="ORF">HanXRQr2_Chr08g0358911</name>
</gene>
<keyword evidence="3" id="KW-1185">Reference proteome</keyword>
<evidence type="ECO:0008006" key="4">
    <source>
        <dbReference type="Google" id="ProtNLM"/>
    </source>
</evidence>
<reference evidence="2" key="2">
    <citation type="submission" date="2020-06" db="EMBL/GenBank/DDBJ databases">
        <title>Helianthus annuus Genome sequencing and assembly Release 2.</title>
        <authorList>
            <person name="Gouzy J."/>
            <person name="Langlade N."/>
            <person name="Munos S."/>
        </authorList>
    </citation>
    <scope>NUCLEOTIDE SEQUENCE</scope>
    <source>
        <tissue evidence="2">Leaves</tissue>
    </source>
</reference>
<evidence type="ECO:0000313" key="2">
    <source>
        <dbReference type="EMBL" id="KAF5797037.1"/>
    </source>
</evidence>
<comment type="caution">
    <text evidence="2">The sequence shown here is derived from an EMBL/GenBank/DDBJ whole genome shotgun (WGS) entry which is preliminary data.</text>
</comment>
<dbReference type="PANTHER" id="PTHR47150">
    <property type="entry name" value="OS12G0169200 PROTEIN"/>
    <property type="match status" value="1"/>
</dbReference>
<dbReference type="AlphaFoldDB" id="A0A9K3IIB4"/>
<sequence>MGREAHATSPKEARSTRSRQHLKRDRIGAHNSLVSDYFAENPLYNEDQFQRRFRMSRRLFLQISGDLEREYTFLNKKWMHGVNSDPLRCKNVPPPFDN</sequence>
<name>A0A9K3IIB4_HELAN</name>
<proteinExistence type="predicted"/>